<organism evidence="1 2">
    <name type="scientific">Portunus trituberculatus</name>
    <name type="common">Swimming crab</name>
    <name type="synonym">Neptunus trituberculatus</name>
    <dbReference type="NCBI Taxonomy" id="210409"/>
    <lineage>
        <taxon>Eukaryota</taxon>
        <taxon>Metazoa</taxon>
        <taxon>Ecdysozoa</taxon>
        <taxon>Arthropoda</taxon>
        <taxon>Crustacea</taxon>
        <taxon>Multicrustacea</taxon>
        <taxon>Malacostraca</taxon>
        <taxon>Eumalacostraca</taxon>
        <taxon>Eucarida</taxon>
        <taxon>Decapoda</taxon>
        <taxon>Pleocyemata</taxon>
        <taxon>Brachyura</taxon>
        <taxon>Eubrachyura</taxon>
        <taxon>Portunoidea</taxon>
        <taxon>Portunidae</taxon>
        <taxon>Portuninae</taxon>
        <taxon>Portunus</taxon>
    </lineage>
</organism>
<name>A0A5B7H3R8_PORTR</name>
<proteinExistence type="predicted"/>
<keyword evidence="2" id="KW-1185">Reference proteome</keyword>
<evidence type="ECO:0000313" key="1">
    <source>
        <dbReference type="EMBL" id="MPC64335.1"/>
    </source>
</evidence>
<protein>
    <submittedName>
        <fullName evidence="1">Uncharacterized protein</fullName>
    </submittedName>
</protein>
<comment type="caution">
    <text evidence="1">The sequence shown here is derived from an EMBL/GenBank/DDBJ whole genome shotgun (WGS) entry which is preliminary data.</text>
</comment>
<gene>
    <name evidence="1" type="ORF">E2C01_058448</name>
</gene>
<dbReference type="EMBL" id="VSRR010021937">
    <property type="protein sequence ID" value="MPC64335.1"/>
    <property type="molecule type" value="Genomic_DNA"/>
</dbReference>
<evidence type="ECO:0000313" key="2">
    <source>
        <dbReference type="Proteomes" id="UP000324222"/>
    </source>
</evidence>
<reference evidence="1 2" key="1">
    <citation type="submission" date="2019-05" db="EMBL/GenBank/DDBJ databases">
        <title>Another draft genome of Portunus trituberculatus and its Hox gene families provides insights of decapod evolution.</title>
        <authorList>
            <person name="Jeong J.-H."/>
            <person name="Song I."/>
            <person name="Kim S."/>
            <person name="Choi T."/>
            <person name="Kim D."/>
            <person name="Ryu S."/>
            <person name="Kim W."/>
        </authorList>
    </citation>
    <scope>NUCLEOTIDE SEQUENCE [LARGE SCALE GENOMIC DNA]</scope>
    <source>
        <tissue evidence="1">Muscle</tissue>
    </source>
</reference>
<accession>A0A5B7H3R8</accession>
<dbReference type="Proteomes" id="UP000324222">
    <property type="component" value="Unassembled WGS sequence"/>
</dbReference>
<dbReference type="AlphaFoldDB" id="A0A5B7H3R8"/>
<sequence>MDVLKNTFSTRDCITSDLMGHSDLKLLLNDAPEFIYTEKLQSTVQSLSRVNYWQTQTSPRKECSTTEVTSGARVHVSSVQYSLAACYFLNITTATHGSFIMNSVYGPLGSLPEDQSDVGTFTVPSLYHWCRGGHVGKNE</sequence>